<organism evidence="8 9">
    <name type="scientific">Agaribacillus aureus</name>
    <dbReference type="NCBI Taxonomy" id="3051825"/>
    <lineage>
        <taxon>Bacteria</taxon>
        <taxon>Pseudomonadati</taxon>
        <taxon>Bacteroidota</taxon>
        <taxon>Cytophagia</taxon>
        <taxon>Cytophagales</taxon>
        <taxon>Splendidivirgaceae</taxon>
        <taxon>Agaribacillus</taxon>
    </lineage>
</organism>
<feature type="transmembrane region" description="Helical" evidence="6">
    <location>
        <begin position="200"/>
        <end position="224"/>
    </location>
</feature>
<dbReference type="EMBL" id="JAUJEB010000001">
    <property type="protein sequence ID" value="MDN5212879.1"/>
    <property type="molecule type" value="Genomic_DNA"/>
</dbReference>
<dbReference type="PANTHER" id="PTHR43021">
    <property type="entry name" value="NA(+)/H(+) ANTIPORTER-RELATED"/>
    <property type="match status" value="1"/>
</dbReference>
<keyword evidence="2" id="KW-0406">Ion transport</keyword>
<keyword evidence="5 6" id="KW-0472">Membrane</keyword>
<feature type="transmembrane region" description="Helical" evidence="6">
    <location>
        <begin position="6"/>
        <end position="24"/>
    </location>
</feature>
<dbReference type="Gene3D" id="3.40.50.720">
    <property type="entry name" value="NAD(P)-binding Rossmann-like Domain"/>
    <property type="match status" value="1"/>
</dbReference>
<feature type="transmembrane region" description="Helical" evidence="6">
    <location>
        <begin position="266"/>
        <end position="289"/>
    </location>
</feature>
<keyword evidence="2" id="KW-0813">Transport</keyword>
<comment type="subcellular location">
    <subcellularLocation>
        <location evidence="1">Membrane</location>
        <topology evidence="1">Multi-pass membrane protein</topology>
    </subcellularLocation>
</comment>
<dbReference type="PANTHER" id="PTHR43021:SF2">
    <property type="entry name" value="CATION_H+ EXCHANGER DOMAIN-CONTAINING PROTEIN"/>
    <property type="match status" value="1"/>
</dbReference>
<feature type="transmembrane region" description="Helical" evidence="6">
    <location>
        <begin position="233"/>
        <end position="254"/>
    </location>
</feature>
<dbReference type="PROSITE" id="PS51202">
    <property type="entry name" value="RCK_C"/>
    <property type="match status" value="1"/>
</dbReference>
<evidence type="ECO:0000256" key="5">
    <source>
        <dbReference type="ARBA" id="ARBA00023136"/>
    </source>
</evidence>
<dbReference type="SUPFAM" id="SSF116726">
    <property type="entry name" value="TrkA C-terminal domain-like"/>
    <property type="match status" value="1"/>
</dbReference>
<evidence type="ECO:0000256" key="4">
    <source>
        <dbReference type="ARBA" id="ARBA00022989"/>
    </source>
</evidence>
<comment type="caution">
    <text evidence="8">The sequence shown here is derived from an EMBL/GenBank/DDBJ whole genome shotgun (WGS) entry which is preliminary data.</text>
</comment>
<evidence type="ECO:0000256" key="2">
    <source>
        <dbReference type="ARBA" id="ARBA00022538"/>
    </source>
</evidence>
<feature type="transmembrane region" description="Helical" evidence="6">
    <location>
        <begin position="325"/>
        <end position="347"/>
    </location>
</feature>
<dbReference type="Pfam" id="PF02254">
    <property type="entry name" value="TrkA_N"/>
    <property type="match status" value="1"/>
</dbReference>
<feature type="transmembrane region" description="Helical" evidence="6">
    <location>
        <begin position="95"/>
        <end position="116"/>
    </location>
</feature>
<dbReference type="InterPro" id="IPR003148">
    <property type="entry name" value="RCK_N"/>
</dbReference>
<evidence type="ECO:0000256" key="1">
    <source>
        <dbReference type="ARBA" id="ARBA00004141"/>
    </source>
</evidence>
<dbReference type="Gene3D" id="3.30.70.1450">
    <property type="entry name" value="Regulator of K+ conductance, C-terminal domain"/>
    <property type="match status" value="1"/>
</dbReference>
<feature type="transmembrane region" description="Helical" evidence="6">
    <location>
        <begin position="131"/>
        <end position="153"/>
    </location>
</feature>
<proteinExistence type="predicted"/>
<keyword evidence="2" id="KW-0630">Potassium</keyword>
<dbReference type="InterPro" id="IPR036721">
    <property type="entry name" value="RCK_C_sf"/>
</dbReference>
<dbReference type="SUPFAM" id="SSF51735">
    <property type="entry name" value="NAD(P)-binding Rossmann-fold domains"/>
    <property type="match status" value="1"/>
</dbReference>
<dbReference type="Pfam" id="PF00999">
    <property type="entry name" value="Na_H_Exchanger"/>
    <property type="match status" value="1"/>
</dbReference>
<dbReference type="Pfam" id="PF02080">
    <property type="entry name" value="TrkA_C"/>
    <property type="match status" value="1"/>
</dbReference>
<dbReference type="Gene3D" id="1.20.1530.20">
    <property type="match status" value="1"/>
</dbReference>
<name>A0ABT8L577_9BACT</name>
<dbReference type="InterPro" id="IPR036291">
    <property type="entry name" value="NAD(P)-bd_dom_sf"/>
</dbReference>
<keyword evidence="4 6" id="KW-1133">Transmembrane helix</keyword>
<dbReference type="Proteomes" id="UP001172083">
    <property type="component" value="Unassembled WGS sequence"/>
</dbReference>
<gene>
    <name evidence="8" type="ORF">QQ020_12510</name>
</gene>
<keyword evidence="9" id="KW-1185">Reference proteome</keyword>
<keyword evidence="2" id="KW-0633">Potassium transport</keyword>
<feature type="transmembrane region" description="Helical" evidence="6">
    <location>
        <begin position="359"/>
        <end position="381"/>
    </location>
</feature>
<feature type="transmembrane region" description="Helical" evidence="6">
    <location>
        <begin position="31"/>
        <end position="51"/>
    </location>
</feature>
<feature type="transmembrane region" description="Helical" evidence="6">
    <location>
        <begin position="301"/>
        <end position="319"/>
    </location>
</feature>
<dbReference type="RefSeq" id="WP_346758196.1">
    <property type="nucleotide sequence ID" value="NZ_JAUJEB010000001.1"/>
</dbReference>
<dbReference type="InterPro" id="IPR038770">
    <property type="entry name" value="Na+/solute_symporter_sf"/>
</dbReference>
<keyword evidence="3 6" id="KW-0812">Transmembrane</keyword>
<evidence type="ECO:0000313" key="8">
    <source>
        <dbReference type="EMBL" id="MDN5212879.1"/>
    </source>
</evidence>
<feature type="transmembrane region" description="Helical" evidence="6">
    <location>
        <begin position="165"/>
        <end position="188"/>
    </location>
</feature>
<protein>
    <submittedName>
        <fullName evidence="8">Cation:proton antiporter</fullName>
    </submittedName>
</protein>
<evidence type="ECO:0000259" key="7">
    <source>
        <dbReference type="PROSITE" id="PS51202"/>
    </source>
</evidence>
<reference evidence="8" key="1">
    <citation type="submission" date="2023-06" db="EMBL/GenBank/DDBJ databases">
        <title>Genomic of Agaribacillus aureum.</title>
        <authorList>
            <person name="Wang G."/>
        </authorList>
    </citation>
    <scope>NUCLEOTIDE SEQUENCE</scope>
    <source>
        <strain evidence="8">BMA12</strain>
    </source>
</reference>
<accession>A0ABT8L577</accession>
<evidence type="ECO:0000313" key="9">
    <source>
        <dbReference type="Proteomes" id="UP001172083"/>
    </source>
</evidence>
<evidence type="ECO:0000256" key="3">
    <source>
        <dbReference type="ARBA" id="ARBA00022692"/>
    </source>
</evidence>
<evidence type="ECO:0000256" key="6">
    <source>
        <dbReference type="SAM" id="Phobius"/>
    </source>
</evidence>
<dbReference type="InterPro" id="IPR006153">
    <property type="entry name" value="Cation/H_exchanger_TM"/>
</dbReference>
<feature type="transmembrane region" description="Helical" evidence="6">
    <location>
        <begin position="387"/>
        <end position="406"/>
    </location>
</feature>
<dbReference type="InterPro" id="IPR006037">
    <property type="entry name" value="RCK_C"/>
</dbReference>
<sequence length="642" mass="71091">MEKYWQLLIFGGGFFIVTIASLRISRIFLKFKLPLITGLLFMGIVSGPFFINLIPAESVKNLGFINDFSLAYIAFAAGSELYLKELKHRFKSIVWITFGQLVITFAMGSVAIYLLAEYIPFMQDMTMQSQIAVALLAATIFVARSPSSAIAVINEMRAKGPFTQTALGVTVLKDVLVIVLFAICFAFGDALITGEELKLGFIFLLLAELAFSFGIGFLVGKLLATILSLKTEAYVKTALIMLTGYGVYLMVRGIKDLSLEYLSFEIYLEPLVICIIGSFVVTNFTTYRLEFSKILNRISHLVYAAFFILAGASLSINILADVWEIALALFTIRIIAMVIGSLIGGSLGGDPFRFNSIGWMPYVTQAGVSLGLATIIAAKYPEWGNEFAAVMIAVIVLNQIVGPPLFKWSINKIGEGHQRAGNQEFDGIRDAIIFGLENKSITLARQLKKHGWEVKIATKKKDLNELNAPDLDIHYIPQKVDVNTLEELDAKLSEAIVLLLTDEENYQICELVYEKIGTRDVVVRLNDRRNFDRFHELGAKVVDPSTAIVNLLFDFVRSPQATSLLLGMEKDQGTIDLEVLDPSLHGTALRDLRLPADIIILSVTRAGQMIISHGYTRLRLGDIVSMVGSNESLENVTVRFDK</sequence>
<feature type="domain" description="RCK C-terminal" evidence="7">
    <location>
        <begin position="561"/>
        <end position="642"/>
    </location>
</feature>